<dbReference type="GO" id="GO:0005525">
    <property type="term" value="F:GTP binding"/>
    <property type="evidence" value="ECO:0007669"/>
    <property type="project" value="InterPro"/>
</dbReference>
<dbReference type="Pfam" id="PF01926">
    <property type="entry name" value="MMR_HSR1"/>
    <property type="match status" value="1"/>
</dbReference>
<dbReference type="CDD" id="cd00882">
    <property type="entry name" value="Ras_like_GTPase"/>
    <property type="match status" value="1"/>
</dbReference>
<accession>A0A5C3KPK2</accession>
<name>A0A5C3KPK2_COPMA</name>
<feature type="compositionally biased region" description="Pro residues" evidence="1">
    <location>
        <begin position="92"/>
        <end position="102"/>
    </location>
</feature>
<keyword evidence="4" id="KW-1185">Reference proteome</keyword>
<evidence type="ECO:0000313" key="4">
    <source>
        <dbReference type="Proteomes" id="UP000307440"/>
    </source>
</evidence>
<feature type="region of interest" description="Disordered" evidence="1">
    <location>
        <begin position="51"/>
        <end position="129"/>
    </location>
</feature>
<dbReference type="Gene3D" id="3.40.50.300">
    <property type="entry name" value="P-loop containing nucleotide triphosphate hydrolases"/>
    <property type="match status" value="1"/>
</dbReference>
<dbReference type="GO" id="GO:0002098">
    <property type="term" value="P:tRNA wobble uridine modification"/>
    <property type="evidence" value="ECO:0007669"/>
    <property type="project" value="TreeGrafter"/>
</dbReference>
<reference evidence="3 4" key="1">
    <citation type="journal article" date="2019" name="Nat. Ecol. Evol.">
        <title>Megaphylogeny resolves global patterns of mushroom evolution.</title>
        <authorList>
            <person name="Varga T."/>
            <person name="Krizsan K."/>
            <person name="Foldi C."/>
            <person name="Dima B."/>
            <person name="Sanchez-Garcia M."/>
            <person name="Sanchez-Ramirez S."/>
            <person name="Szollosi G.J."/>
            <person name="Szarkandi J.G."/>
            <person name="Papp V."/>
            <person name="Albert L."/>
            <person name="Andreopoulos W."/>
            <person name="Angelini C."/>
            <person name="Antonin V."/>
            <person name="Barry K.W."/>
            <person name="Bougher N.L."/>
            <person name="Buchanan P."/>
            <person name="Buyck B."/>
            <person name="Bense V."/>
            <person name="Catcheside P."/>
            <person name="Chovatia M."/>
            <person name="Cooper J."/>
            <person name="Damon W."/>
            <person name="Desjardin D."/>
            <person name="Finy P."/>
            <person name="Geml J."/>
            <person name="Haridas S."/>
            <person name="Hughes K."/>
            <person name="Justo A."/>
            <person name="Karasinski D."/>
            <person name="Kautmanova I."/>
            <person name="Kiss B."/>
            <person name="Kocsube S."/>
            <person name="Kotiranta H."/>
            <person name="LaButti K.M."/>
            <person name="Lechner B.E."/>
            <person name="Liimatainen K."/>
            <person name="Lipzen A."/>
            <person name="Lukacs Z."/>
            <person name="Mihaltcheva S."/>
            <person name="Morgado L.N."/>
            <person name="Niskanen T."/>
            <person name="Noordeloos M.E."/>
            <person name="Ohm R.A."/>
            <person name="Ortiz-Santana B."/>
            <person name="Ovrebo C."/>
            <person name="Racz N."/>
            <person name="Riley R."/>
            <person name="Savchenko A."/>
            <person name="Shiryaev A."/>
            <person name="Soop K."/>
            <person name="Spirin V."/>
            <person name="Szebenyi C."/>
            <person name="Tomsovsky M."/>
            <person name="Tulloss R.E."/>
            <person name="Uehling J."/>
            <person name="Grigoriev I.V."/>
            <person name="Vagvolgyi C."/>
            <person name="Papp T."/>
            <person name="Martin F.M."/>
            <person name="Miettinen O."/>
            <person name="Hibbett D.S."/>
            <person name="Nagy L.G."/>
        </authorList>
    </citation>
    <scope>NUCLEOTIDE SEQUENCE [LARGE SCALE GENOMIC DNA]</scope>
    <source>
        <strain evidence="3 4">CBS 121175</strain>
    </source>
</reference>
<dbReference type="Proteomes" id="UP000307440">
    <property type="component" value="Unassembled WGS sequence"/>
</dbReference>
<organism evidence="3 4">
    <name type="scientific">Coprinopsis marcescibilis</name>
    <name type="common">Agaric fungus</name>
    <name type="synonym">Psathyrella marcescibilis</name>
    <dbReference type="NCBI Taxonomy" id="230819"/>
    <lineage>
        <taxon>Eukaryota</taxon>
        <taxon>Fungi</taxon>
        <taxon>Dikarya</taxon>
        <taxon>Basidiomycota</taxon>
        <taxon>Agaricomycotina</taxon>
        <taxon>Agaricomycetes</taxon>
        <taxon>Agaricomycetidae</taxon>
        <taxon>Agaricales</taxon>
        <taxon>Agaricineae</taxon>
        <taxon>Psathyrellaceae</taxon>
        <taxon>Coprinopsis</taxon>
    </lineage>
</organism>
<dbReference type="GO" id="GO:0005737">
    <property type="term" value="C:cytoplasm"/>
    <property type="evidence" value="ECO:0007669"/>
    <property type="project" value="TreeGrafter"/>
</dbReference>
<protein>
    <submittedName>
        <fullName evidence="3">P-loop containing nucleoside triphosphate hydrolase protein</fullName>
    </submittedName>
</protein>
<dbReference type="AlphaFoldDB" id="A0A5C3KPK2"/>
<feature type="compositionally biased region" description="Basic and acidic residues" evidence="1">
    <location>
        <begin position="109"/>
        <end position="121"/>
    </location>
</feature>
<dbReference type="InterPro" id="IPR025662">
    <property type="entry name" value="Sigma_54_int_dom_ATP-bd_1"/>
</dbReference>
<dbReference type="OrthoDB" id="8954335at2759"/>
<dbReference type="InterPro" id="IPR027417">
    <property type="entry name" value="P-loop_NTPase"/>
</dbReference>
<dbReference type="GO" id="GO:0016787">
    <property type="term" value="F:hydrolase activity"/>
    <property type="evidence" value="ECO:0007669"/>
    <property type="project" value="UniProtKB-KW"/>
</dbReference>
<dbReference type="GO" id="GO:0030488">
    <property type="term" value="P:tRNA methylation"/>
    <property type="evidence" value="ECO:0007669"/>
    <property type="project" value="TreeGrafter"/>
</dbReference>
<evidence type="ECO:0000313" key="3">
    <source>
        <dbReference type="EMBL" id="TFK22236.1"/>
    </source>
</evidence>
<evidence type="ECO:0000256" key="1">
    <source>
        <dbReference type="SAM" id="MobiDB-lite"/>
    </source>
</evidence>
<keyword evidence="3" id="KW-0378">Hydrolase</keyword>
<feature type="domain" description="G" evidence="2">
    <location>
        <begin position="137"/>
        <end position="261"/>
    </location>
</feature>
<dbReference type="PANTHER" id="PTHR42714:SF2">
    <property type="entry name" value="TRNA MODIFICATION GTPASE GTPBP3, MITOCHONDRIAL"/>
    <property type="match status" value="1"/>
</dbReference>
<dbReference type="EMBL" id="ML210245">
    <property type="protein sequence ID" value="TFK22236.1"/>
    <property type="molecule type" value="Genomic_DNA"/>
</dbReference>
<gene>
    <name evidence="3" type="ORF">FA15DRAFT_695827</name>
</gene>
<dbReference type="STRING" id="230819.A0A5C3KPK2"/>
<proteinExistence type="predicted"/>
<dbReference type="InterPro" id="IPR006073">
    <property type="entry name" value="GTP-bd"/>
</dbReference>
<dbReference type="PROSITE" id="PS00675">
    <property type="entry name" value="SIGMA54_INTERACT_1"/>
    <property type="match status" value="1"/>
</dbReference>
<dbReference type="PANTHER" id="PTHR42714">
    <property type="entry name" value="TRNA MODIFICATION GTPASE GTPBP3"/>
    <property type="match status" value="1"/>
</dbReference>
<sequence length="356" mass="39413">MWQHWSWAFSTCVPSIPDGSTSATDVQFFNWEELQPTECLDADGSISVLEPGIPRSRSYSIQESPPVRDKRPQSPVARRQSCPAAFESGAPQSPPVPSPPLPDAYQSSLEHEEVNHSRDEGNLSPKPQSFRGNVVRNVVVFGETGVGKSSVINMITGGDSARVSSEAKGCTVTSKAYEVSIGGCLYKLWDTAGLNEGEGGTLVHERAVEALEELVVKQLEHKVDLLLYCIRARRIRPVVEQNYQLLCNRLCKSKVPIALVVTCVENMMAPTMDAWWRDNRSELERYGLKFNDTVCVVSTRGLPSESPGGGCIFDKEYTASAENLRDLVKAIFDKVPQEAQRRFASKSRASKWSIKF</sequence>
<dbReference type="SUPFAM" id="SSF52540">
    <property type="entry name" value="P-loop containing nucleoside triphosphate hydrolases"/>
    <property type="match status" value="1"/>
</dbReference>
<evidence type="ECO:0000259" key="2">
    <source>
        <dbReference type="Pfam" id="PF01926"/>
    </source>
</evidence>